<keyword evidence="1 3" id="KW-0413">Isomerase</keyword>
<organism evidence="3 4">
    <name type="scientific">Persicobacter diffluens</name>
    <dbReference type="NCBI Taxonomy" id="981"/>
    <lineage>
        <taxon>Bacteria</taxon>
        <taxon>Pseudomonadati</taxon>
        <taxon>Bacteroidota</taxon>
        <taxon>Cytophagia</taxon>
        <taxon>Cytophagales</taxon>
        <taxon>Persicobacteraceae</taxon>
        <taxon>Persicobacter</taxon>
    </lineage>
</organism>
<dbReference type="EMBL" id="BQKE01000001">
    <property type="protein sequence ID" value="GJM62017.1"/>
    <property type="molecule type" value="Genomic_DNA"/>
</dbReference>
<keyword evidence="1" id="KW-0697">Rotamase</keyword>
<dbReference type="Pfam" id="PF00639">
    <property type="entry name" value="Rotamase"/>
    <property type="match status" value="1"/>
</dbReference>
<keyword evidence="4" id="KW-1185">Reference proteome</keyword>
<reference evidence="3 4" key="1">
    <citation type="submission" date="2021-12" db="EMBL/GenBank/DDBJ databases">
        <title>Genome sequencing of bacteria with rrn-lacking chromosome and rrn-plasmid.</title>
        <authorList>
            <person name="Anda M."/>
            <person name="Iwasaki W."/>
        </authorList>
    </citation>
    <scope>NUCLEOTIDE SEQUENCE [LARGE SCALE GENOMIC DNA]</scope>
    <source>
        <strain evidence="3 4">NBRC 15940</strain>
    </source>
</reference>
<dbReference type="PROSITE" id="PS51257">
    <property type="entry name" value="PROKAR_LIPOPROTEIN"/>
    <property type="match status" value="1"/>
</dbReference>
<dbReference type="InterPro" id="IPR046357">
    <property type="entry name" value="PPIase_dom_sf"/>
</dbReference>
<dbReference type="SUPFAM" id="SSF54534">
    <property type="entry name" value="FKBP-like"/>
    <property type="match status" value="2"/>
</dbReference>
<dbReference type="PANTHER" id="PTHR47245:SF2">
    <property type="entry name" value="PEPTIDYL-PROLYL CIS-TRANS ISOMERASE HP_0175-RELATED"/>
    <property type="match status" value="1"/>
</dbReference>
<name>A0AAN4VYX8_9BACT</name>
<comment type="caution">
    <text evidence="3">The sequence shown here is derived from an EMBL/GenBank/DDBJ whole genome shotgun (WGS) entry which is preliminary data.</text>
</comment>
<dbReference type="Gene3D" id="3.10.50.40">
    <property type="match status" value="2"/>
</dbReference>
<dbReference type="Pfam" id="PF13145">
    <property type="entry name" value="Rotamase_2"/>
    <property type="match status" value="1"/>
</dbReference>
<evidence type="ECO:0000259" key="2">
    <source>
        <dbReference type="PROSITE" id="PS50198"/>
    </source>
</evidence>
<dbReference type="RefSeq" id="WP_338237429.1">
    <property type="nucleotide sequence ID" value="NZ_BQKE01000001.1"/>
</dbReference>
<dbReference type="PANTHER" id="PTHR47245">
    <property type="entry name" value="PEPTIDYLPROLYL ISOMERASE"/>
    <property type="match status" value="1"/>
</dbReference>
<evidence type="ECO:0000256" key="1">
    <source>
        <dbReference type="PROSITE-ProRule" id="PRU00278"/>
    </source>
</evidence>
<sequence>MKSLRLTLFTAVILSACQTFQGGKTSPEQGDMLVVGEKRVSTPAFVYAFEKSNRITEQDPDKQQVNEYLDSYIDFQRKVLAGQAEGIDTTKAFQKEYQQYLDQLAKPYLMASRLEDTLLTDAYQRMQQEVRASHILLRIDPSKASPADTLKVYNRLLAIKKEFDEGKSFEYLARNNSEDPSAKVNAGDLGYFSAFQMVYPFELAAFNTPVGEVSDPVKSQFGYHLIYVRDKRAAQGKVKAAHLMLRVERGDSIGAEAAFQKINSLKKMLDNGEDWAPLVKEFSEDPGSKGSDGELPWFGRGRMVPEFEQAAFELEEEGEISDPVRTAYGWHLIKLIDRKGVAPFEEVKPEIERKMRRVLADGERKELLIKKLTAKYNVEPTAALDSLNQLKDFNRAFVTINEQAVYSSILSAKLQKASNKEGVYKNWLSDTLKVIEKAQLGEEFPEYKFLAQEYHDGMVLFEVMEDKVWGKASKDSLGLQGYYAAHKEKYKTEEEYQLVALGARDTAKLALAKADFERGKTGKELEKSFNEGAELNLQVKEGAYSKTDFAALSSVKKMGVGEYELESDGWNWWVKVTEVIPAMVQPLDSCRLKVLNDYQEALEKAWLKSLKKEYPAKVNKGELQKVYQEVL</sequence>
<dbReference type="InterPro" id="IPR050245">
    <property type="entry name" value="PrsA_foldase"/>
</dbReference>
<evidence type="ECO:0000313" key="3">
    <source>
        <dbReference type="EMBL" id="GJM62017.1"/>
    </source>
</evidence>
<proteinExistence type="predicted"/>
<dbReference type="GO" id="GO:0003755">
    <property type="term" value="F:peptidyl-prolyl cis-trans isomerase activity"/>
    <property type="evidence" value="ECO:0007669"/>
    <property type="project" value="UniProtKB-KW"/>
</dbReference>
<feature type="domain" description="PpiC" evidence="2">
    <location>
        <begin position="127"/>
        <end position="230"/>
    </location>
</feature>
<gene>
    <name evidence="3" type="ORF">PEDI_25690</name>
</gene>
<dbReference type="Pfam" id="PF13616">
    <property type="entry name" value="Rotamase_3"/>
    <property type="match status" value="1"/>
</dbReference>
<evidence type="ECO:0000313" key="4">
    <source>
        <dbReference type="Proteomes" id="UP001310022"/>
    </source>
</evidence>
<feature type="domain" description="PpiC" evidence="2">
    <location>
        <begin position="235"/>
        <end position="337"/>
    </location>
</feature>
<dbReference type="AlphaFoldDB" id="A0AAN4VYX8"/>
<dbReference type="PROSITE" id="PS50198">
    <property type="entry name" value="PPIC_PPIASE_2"/>
    <property type="match status" value="2"/>
</dbReference>
<protein>
    <submittedName>
        <fullName evidence="3">Peptidyl-prolyl cis-trans isomerase</fullName>
    </submittedName>
</protein>
<dbReference type="Proteomes" id="UP001310022">
    <property type="component" value="Unassembled WGS sequence"/>
</dbReference>
<dbReference type="InterPro" id="IPR000297">
    <property type="entry name" value="PPIase_PpiC"/>
</dbReference>
<accession>A0AAN4VYX8</accession>